<feature type="transmembrane region" description="Helical" evidence="8">
    <location>
        <begin position="16"/>
        <end position="34"/>
    </location>
</feature>
<keyword evidence="6" id="KW-0406">Ion transport</keyword>
<feature type="transmembrane region" description="Helical" evidence="8">
    <location>
        <begin position="96"/>
        <end position="118"/>
    </location>
</feature>
<dbReference type="InterPro" id="IPR038770">
    <property type="entry name" value="Na+/solute_symporter_sf"/>
</dbReference>
<dbReference type="AlphaFoldDB" id="F3ZRW3"/>
<evidence type="ECO:0000256" key="6">
    <source>
        <dbReference type="ARBA" id="ARBA00023065"/>
    </source>
</evidence>
<dbReference type="Gene3D" id="1.20.1530.20">
    <property type="match status" value="1"/>
</dbReference>
<evidence type="ECO:0000256" key="5">
    <source>
        <dbReference type="ARBA" id="ARBA00022989"/>
    </source>
</evidence>
<dbReference type="InterPro" id="IPR014729">
    <property type="entry name" value="Rossmann-like_a/b/a_fold"/>
</dbReference>
<gene>
    <name evidence="10" type="ORF">Bcop_0551</name>
</gene>
<dbReference type="Proteomes" id="UP000018439">
    <property type="component" value="Chromosome"/>
</dbReference>
<dbReference type="OrthoDB" id="9793589at2"/>
<evidence type="ECO:0000256" key="4">
    <source>
        <dbReference type="ARBA" id="ARBA00022692"/>
    </source>
</evidence>
<protein>
    <submittedName>
        <fullName evidence="10">Sodium/hydrogen exchanger</fullName>
    </submittedName>
</protein>
<keyword evidence="2" id="KW-0813">Transport</keyword>
<dbReference type="STRING" id="679937.Bcop_0551"/>
<dbReference type="Pfam" id="PF00999">
    <property type="entry name" value="Na_H_Exchanger"/>
    <property type="match status" value="1"/>
</dbReference>
<feature type="transmembrane region" description="Helical" evidence="8">
    <location>
        <begin position="241"/>
        <end position="261"/>
    </location>
</feature>
<dbReference type="HOGENOM" id="CLU_017738_0_0_10"/>
<evidence type="ECO:0000256" key="2">
    <source>
        <dbReference type="ARBA" id="ARBA00022448"/>
    </source>
</evidence>
<evidence type="ECO:0000259" key="9">
    <source>
        <dbReference type="Pfam" id="PF00999"/>
    </source>
</evidence>
<evidence type="ECO:0000256" key="1">
    <source>
        <dbReference type="ARBA" id="ARBA00004141"/>
    </source>
</evidence>
<name>F3ZRW3_9BACE</name>
<feature type="transmembrane region" description="Helical" evidence="8">
    <location>
        <begin position="187"/>
        <end position="206"/>
    </location>
</feature>
<reference evidence="10 11" key="1">
    <citation type="journal article" date="2011" name="Stand. Genomic Sci.">
        <title>Non-contiguous finished genome sequence of Bacteroides coprosuis type strain (PC139).</title>
        <authorList>
            <person name="Land M."/>
            <person name="Held B."/>
            <person name="Gronow S."/>
            <person name="Abt B."/>
            <person name="Lucas S."/>
            <person name="Del Rio T.G."/>
            <person name="Nolan M."/>
            <person name="Tice H."/>
            <person name="Cheng J.F."/>
            <person name="Pitluck S."/>
            <person name="Liolios K."/>
            <person name="Pagani I."/>
            <person name="Ivanova N."/>
            <person name="Mavromatis K."/>
            <person name="Mikhailova N."/>
            <person name="Pati A."/>
            <person name="Tapia R."/>
            <person name="Han C."/>
            <person name="Goodwin L."/>
            <person name="Chen A."/>
            <person name="Palaniappan K."/>
            <person name="Hauser L."/>
            <person name="Brambilla E.M."/>
            <person name="Rohde M."/>
            <person name="Goker M."/>
            <person name="Detter J.C."/>
            <person name="Woyke T."/>
            <person name="Bristow J."/>
            <person name="Eisen J.A."/>
            <person name="Markowitz V."/>
            <person name="Hugenholtz P."/>
            <person name="Kyrpides N.C."/>
            <person name="Klenk H.P."/>
            <person name="Lapidus A."/>
        </authorList>
    </citation>
    <scope>NUCLEOTIDE SEQUENCE</scope>
    <source>
        <strain evidence="10 11">DSM 18011</strain>
    </source>
</reference>
<evidence type="ECO:0000256" key="7">
    <source>
        <dbReference type="ARBA" id="ARBA00023136"/>
    </source>
</evidence>
<organism evidence="10 11">
    <name type="scientific">Bacteroides coprosuis DSM 18011</name>
    <dbReference type="NCBI Taxonomy" id="679937"/>
    <lineage>
        <taxon>Bacteria</taxon>
        <taxon>Pseudomonadati</taxon>
        <taxon>Bacteroidota</taxon>
        <taxon>Bacteroidia</taxon>
        <taxon>Bacteroidales</taxon>
        <taxon>Bacteroidaceae</taxon>
        <taxon>Bacteroides</taxon>
    </lineage>
</organism>
<evidence type="ECO:0000256" key="3">
    <source>
        <dbReference type="ARBA" id="ARBA00022449"/>
    </source>
</evidence>
<feature type="domain" description="Cation/H+ exchanger transmembrane" evidence="9">
    <location>
        <begin position="24"/>
        <end position="391"/>
    </location>
</feature>
<accession>F3ZRW3</accession>
<dbReference type="GO" id="GO:1902600">
    <property type="term" value="P:proton transmembrane transport"/>
    <property type="evidence" value="ECO:0007669"/>
    <property type="project" value="InterPro"/>
</dbReference>
<feature type="transmembrane region" description="Helical" evidence="8">
    <location>
        <begin position="303"/>
        <end position="324"/>
    </location>
</feature>
<evidence type="ECO:0000313" key="10">
    <source>
        <dbReference type="EMBL" id="EGJ70769.1"/>
    </source>
</evidence>
<dbReference type="eggNOG" id="COG0475">
    <property type="taxonomic scope" value="Bacteria"/>
</dbReference>
<dbReference type="GO" id="GO:0015297">
    <property type="term" value="F:antiporter activity"/>
    <property type="evidence" value="ECO:0007669"/>
    <property type="project" value="UniProtKB-KW"/>
</dbReference>
<dbReference type="eggNOG" id="COG0589">
    <property type="taxonomic scope" value="Bacteria"/>
</dbReference>
<keyword evidence="4 8" id="KW-0812">Transmembrane</keyword>
<dbReference type="InterPro" id="IPR006153">
    <property type="entry name" value="Cation/H_exchanger_TM"/>
</dbReference>
<feature type="transmembrane region" description="Helical" evidence="8">
    <location>
        <begin position="273"/>
        <end position="291"/>
    </location>
</feature>
<dbReference type="Gene3D" id="3.40.50.620">
    <property type="entry name" value="HUPs"/>
    <property type="match status" value="1"/>
</dbReference>
<feature type="transmembrane region" description="Helical" evidence="8">
    <location>
        <begin position="336"/>
        <end position="356"/>
    </location>
</feature>
<proteinExistence type="predicted"/>
<dbReference type="PANTHER" id="PTHR43562:SF4">
    <property type="entry name" value="NA(+)_H(+) ANTIPORTER NHAS5"/>
    <property type="match status" value="1"/>
</dbReference>
<evidence type="ECO:0000256" key="8">
    <source>
        <dbReference type="SAM" id="Phobius"/>
    </source>
</evidence>
<keyword evidence="7 8" id="KW-0472">Membrane</keyword>
<evidence type="ECO:0000313" key="11">
    <source>
        <dbReference type="Proteomes" id="UP000018439"/>
    </source>
</evidence>
<comment type="subcellular location">
    <subcellularLocation>
        <location evidence="1">Membrane</location>
        <topology evidence="1">Multi-pass membrane protein</topology>
    </subcellularLocation>
</comment>
<keyword evidence="11" id="KW-1185">Reference proteome</keyword>
<dbReference type="GO" id="GO:0016020">
    <property type="term" value="C:membrane"/>
    <property type="evidence" value="ECO:0007669"/>
    <property type="project" value="UniProtKB-SubCell"/>
</dbReference>
<keyword evidence="5 8" id="KW-1133">Transmembrane helix</keyword>
<feature type="transmembrane region" description="Helical" evidence="8">
    <location>
        <begin position="372"/>
        <end position="390"/>
    </location>
</feature>
<dbReference type="EMBL" id="CM001167">
    <property type="protein sequence ID" value="EGJ70769.1"/>
    <property type="molecule type" value="Genomic_DNA"/>
</dbReference>
<feature type="transmembrane region" description="Helical" evidence="8">
    <location>
        <begin position="156"/>
        <end position="181"/>
    </location>
</feature>
<feature type="transmembrane region" description="Helical" evidence="8">
    <location>
        <begin position="124"/>
        <end position="144"/>
    </location>
</feature>
<dbReference type="PANTHER" id="PTHR43562">
    <property type="entry name" value="NAPA-TYPE SODIUM/HYDROGEN ANTIPORTER"/>
    <property type="match status" value="1"/>
</dbReference>
<sequence>MSWLDISEHLPITDPTWIFFLVLTIILFAPMILGRLKIPHIIGMILAGVLIGEYGLNILERDSSFELFGKVGLYYIMFLAGLEMDLEDFKVNRFKVFIFGIFTFSIPMVIGVISSVYILEYSVITSVLLASMYASHTLISYPAVSKYGLSRMRSVSITVGGTAITDTFALIILAVIAGMYRGEIDEYFWFLLFIKVIIVVLLIAILTPRIARWFFRKYEDNIMQFVFVLAVVFLGGGLLELAGLEGILGAFLVGLVLNRLIPRLSPLMNRLEFVGNALFIPYFLIGVGMIIDLRTFFKGGEALKVAIVMTIVATSAKWLAAFFTQKTFKMKKEERSIIFGLSNAQAAATLAAVLVGNKIEVSPGVPLLNDDVLNGTVVMILITCLISSVVTEKTARKIALAGDAVDDNKASEKREEENILIPVANPHTIEDLINMALLIKNEKQKDGLVALHVINDEMASESREVQGQRSLEVAASVGASADVSIQTILRYDVSIVSGIIHTMKEQAATDVVIGLHKKANIVDSFFGVKTLNLLSATSRQIFIVKALMPVNTLRKIIVAVPSRAERESGFTKWVTRLCRMGGQLGCRIHFFANEKTLGYIKGFIDKEYKALRVQYNELEHWDDIIMLTKHVNHDHLFVIVSARRGSISYRHSFEELPTLLSKHFTDTSIAILYPEQYGDPREIITFADPIRQSNRGFCQQVVQWFNKLFKSN</sequence>
<dbReference type="SUPFAM" id="SSF52402">
    <property type="entry name" value="Adenine nucleotide alpha hydrolases-like"/>
    <property type="match status" value="1"/>
</dbReference>
<feature type="transmembrane region" description="Helical" evidence="8">
    <location>
        <begin position="41"/>
        <end position="59"/>
    </location>
</feature>
<keyword evidence="3" id="KW-0050">Antiport</keyword>